<feature type="domain" description="HipA N-terminal subdomain 1" evidence="5">
    <location>
        <begin position="10"/>
        <end position="121"/>
    </location>
</feature>
<gene>
    <name evidence="6" type="ORF">FB562_0214</name>
</gene>
<evidence type="ECO:0000256" key="2">
    <source>
        <dbReference type="ARBA" id="ARBA00022679"/>
    </source>
</evidence>
<evidence type="ECO:0000256" key="3">
    <source>
        <dbReference type="ARBA" id="ARBA00022777"/>
    </source>
</evidence>
<dbReference type="PANTHER" id="PTHR37419:SF8">
    <property type="entry name" value="TOXIN YJJJ"/>
    <property type="match status" value="1"/>
</dbReference>
<dbReference type="Gene3D" id="1.10.1070.20">
    <property type="match status" value="1"/>
</dbReference>
<evidence type="ECO:0000256" key="1">
    <source>
        <dbReference type="ARBA" id="ARBA00010164"/>
    </source>
</evidence>
<reference evidence="6 7" key="1">
    <citation type="submission" date="2019-06" db="EMBL/GenBank/DDBJ databases">
        <title>Sequencing the genomes of 1000 actinobacteria strains.</title>
        <authorList>
            <person name="Klenk H.-P."/>
        </authorList>
    </citation>
    <scope>NUCLEOTIDE SEQUENCE [LARGE SCALE GENOMIC DNA]</scope>
    <source>
        <strain evidence="6 7">DSM 26477</strain>
    </source>
</reference>
<dbReference type="Proteomes" id="UP000317998">
    <property type="component" value="Unassembled WGS sequence"/>
</dbReference>
<dbReference type="Pfam" id="PF07804">
    <property type="entry name" value="HipA_C"/>
    <property type="match status" value="1"/>
</dbReference>
<comment type="caution">
    <text evidence="6">The sequence shown here is derived from an EMBL/GenBank/DDBJ whole genome shotgun (WGS) entry which is preliminary data.</text>
</comment>
<dbReference type="GO" id="GO:0004674">
    <property type="term" value="F:protein serine/threonine kinase activity"/>
    <property type="evidence" value="ECO:0007669"/>
    <property type="project" value="TreeGrafter"/>
</dbReference>
<evidence type="ECO:0000313" key="7">
    <source>
        <dbReference type="Proteomes" id="UP000317998"/>
    </source>
</evidence>
<dbReference type="InterPro" id="IPR017508">
    <property type="entry name" value="HipA_N1"/>
</dbReference>
<dbReference type="InterPro" id="IPR012893">
    <property type="entry name" value="HipA-like_C"/>
</dbReference>
<keyword evidence="3 6" id="KW-0418">Kinase</keyword>
<dbReference type="InterPro" id="IPR052028">
    <property type="entry name" value="HipA_Ser/Thr_kinase"/>
</dbReference>
<sequence>MVFTHVNVIEVRAFGHTVGAVSASRAGAYAFEFDPQWVRRGIQLAPILMPATSRSRPFIFPGLPEATFHRLPPMIADSLPDKFGNAITDSWLATQGVAAGDVTALDRLTYLGSRGLGALEYLPARGPVDAPASALDMAQLVTAARDVVHGTLKDDATSERALRQIISVGTSAGGARAKAVVNFNPVTSAITAGHIMPEHGFEAWLLKFDGMGLDRQLGHTQAYGRVEYAYSLMAAAAGIQTPETRLLEENGRAHFMTRRFDRPGDGAKLHAQTLTGIAGIDFNAVGVNDYAQLFTTIAALGLGAEARAQAFRRMVFNYAAANCDDHAKNHSFLMDAAGQWSLAPAYDITHAYNPEGEWTHQHLMGIGGVFMNPTRSHLLEFAERHDVLHSKALIEDVNDAVDNWSEFADRASLEVGHADSIAKDHRRL</sequence>
<keyword evidence="7" id="KW-1185">Reference proteome</keyword>
<proteinExistence type="inferred from homology"/>
<dbReference type="AlphaFoldDB" id="A0A542YGH1"/>
<organism evidence="6 7">
    <name type="scientific">Homoserinimonas aerilata</name>
    <dbReference type="NCBI Taxonomy" id="1162970"/>
    <lineage>
        <taxon>Bacteria</taxon>
        <taxon>Bacillati</taxon>
        <taxon>Actinomycetota</taxon>
        <taxon>Actinomycetes</taxon>
        <taxon>Micrococcales</taxon>
        <taxon>Microbacteriaceae</taxon>
        <taxon>Homoserinimonas</taxon>
    </lineage>
</organism>
<evidence type="ECO:0000259" key="4">
    <source>
        <dbReference type="Pfam" id="PF07804"/>
    </source>
</evidence>
<dbReference type="Pfam" id="PF13657">
    <property type="entry name" value="Couple_hipA"/>
    <property type="match status" value="1"/>
</dbReference>
<evidence type="ECO:0000313" key="6">
    <source>
        <dbReference type="EMBL" id="TQL47166.1"/>
    </source>
</evidence>
<evidence type="ECO:0000259" key="5">
    <source>
        <dbReference type="Pfam" id="PF13657"/>
    </source>
</evidence>
<dbReference type="GO" id="GO:0005829">
    <property type="term" value="C:cytosol"/>
    <property type="evidence" value="ECO:0007669"/>
    <property type="project" value="TreeGrafter"/>
</dbReference>
<dbReference type="OrthoDB" id="3182374at2"/>
<comment type="similarity">
    <text evidence="1">Belongs to the HipA Ser/Thr kinase family.</text>
</comment>
<name>A0A542YGH1_9MICO</name>
<dbReference type="PANTHER" id="PTHR37419">
    <property type="entry name" value="SERINE/THREONINE-PROTEIN KINASE TOXIN HIPA"/>
    <property type="match status" value="1"/>
</dbReference>
<dbReference type="EMBL" id="VFOM01000001">
    <property type="protein sequence ID" value="TQL47166.1"/>
    <property type="molecule type" value="Genomic_DNA"/>
</dbReference>
<accession>A0A542YGH1</accession>
<feature type="domain" description="HipA-like C-terminal" evidence="4">
    <location>
        <begin position="170"/>
        <end position="404"/>
    </location>
</feature>
<protein>
    <submittedName>
        <fullName evidence="6">Serine/threonine-protein kinase HipA</fullName>
    </submittedName>
</protein>
<keyword evidence="2" id="KW-0808">Transferase</keyword>